<dbReference type="Proteomes" id="UP000230423">
    <property type="component" value="Unassembled WGS sequence"/>
</dbReference>
<evidence type="ECO:0000313" key="2">
    <source>
        <dbReference type="Proteomes" id="UP000230423"/>
    </source>
</evidence>
<proteinExistence type="predicted"/>
<gene>
    <name evidence="1" type="ORF">TELCIR_17782</name>
</gene>
<protein>
    <submittedName>
        <fullName evidence="1">Uncharacterized protein</fullName>
    </submittedName>
</protein>
<keyword evidence="2" id="KW-1185">Reference proteome</keyword>
<evidence type="ECO:0000313" key="1">
    <source>
        <dbReference type="EMBL" id="PIO60714.1"/>
    </source>
</evidence>
<accession>A0A2G9TRU8</accession>
<dbReference type="EMBL" id="KZ354942">
    <property type="protein sequence ID" value="PIO60714.1"/>
    <property type="molecule type" value="Genomic_DNA"/>
</dbReference>
<name>A0A2G9TRU8_TELCI</name>
<feature type="non-terminal residue" evidence="1">
    <location>
        <position position="1"/>
    </location>
</feature>
<dbReference type="AlphaFoldDB" id="A0A2G9TRU8"/>
<sequence length="149" mass="16152">LGGCLNEIGDLPAVATYNGAHLITLERSPAFIEVQEREKGWQVSPAEFDSHFFVGIYEYHRNVKELHIKKEFDDLPGLSGLPGIKSWLIMDVDASSVNGQASPGGSVSPFVGASPDYQVPICIRKDDRCVPQQYPPAGNLIVAEAEAGQ</sequence>
<reference evidence="1 2" key="1">
    <citation type="submission" date="2015-09" db="EMBL/GenBank/DDBJ databases">
        <title>Draft genome of the parasitic nematode Teladorsagia circumcincta isolate WARC Sus (inbred).</title>
        <authorList>
            <person name="Mitreva M."/>
        </authorList>
    </citation>
    <scope>NUCLEOTIDE SEQUENCE [LARGE SCALE GENOMIC DNA]</scope>
    <source>
        <strain evidence="1 2">S</strain>
    </source>
</reference>
<organism evidence="1 2">
    <name type="scientific">Teladorsagia circumcincta</name>
    <name type="common">Brown stomach worm</name>
    <name type="synonym">Ostertagia circumcincta</name>
    <dbReference type="NCBI Taxonomy" id="45464"/>
    <lineage>
        <taxon>Eukaryota</taxon>
        <taxon>Metazoa</taxon>
        <taxon>Ecdysozoa</taxon>
        <taxon>Nematoda</taxon>
        <taxon>Chromadorea</taxon>
        <taxon>Rhabditida</taxon>
        <taxon>Rhabditina</taxon>
        <taxon>Rhabditomorpha</taxon>
        <taxon>Strongyloidea</taxon>
        <taxon>Trichostrongylidae</taxon>
        <taxon>Teladorsagia</taxon>
    </lineage>
</organism>
<feature type="non-terminal residue" evidence="1">
    <location>
        <position position="149"/>
    </location>
</feature>